<accession>A0ABM1NHH9</accession>
<comment type="subcellular location">
    <subcellularLocation>
        <location evidence="1">Nucleus</location>
    </subcellularLocation>
</comment>
<dbReference type="PANTHER" id="PTHR31344:SF0">
    <property type="entry name" value="NUCLEAR PORE COMPLEX PROTEIN NUP205"/>
    <property type="match status" value="1"/>
</dbReference>
<keyword evidence="5" id="KW-1185">Reference proteome</keyword>
<dbReference type="GeneID" id="108569288"/>
<dbReference type="RefSeq" id="XP_017786279.1">
    <property type="nucleotide sequence ID" value="XM_017930790.1"/>
</dbReference>
<organism evidence="5 6">
    <name type="scientific">Nicrophorus vespilloides</name>
    <name type="common">Boreal carrion beetle</name>
    <dbReference type="NCBI Taxonomy" id="110193"/>
    <lineage>
        <taxon>Eukaryota</taxon>
        <taxon>Metazoa</taxon>
        <taxon>Ecdysozoa</taxon>
        <taxon>Arthropoda</taxon>
        <taxon>Hexapoda</taxon>
        <taxon>Insecta</taxon>
        <taxon>Pterygota</taxon>
        <taxon>Neoptera</taxon>
        <taxon>Endopterygota</taxon>
        <taxon>Coleoptera</taxon>
        <taxon>Polyphaga</taxon>
        <taxon>Staphyliniformia</taxon>
        <taxon>Silphidae</taxon>
        <taxon>Nicrophorinae</taxon>
        <taxon>Nicrophorus</taxon>
    </lineage>
</organism>
<evidence type="ECO:0000256" key="2">
    <source>
        <dbReference type="ARBA" id="ARBA00005892"/>
    </source>
</evidence>
<keyword evidence="3" id="KW-0813">Transport</keyword>
<evidence type="ECO:0000256" key="1">
    <source>
        <dbReference type="ARBA" id="ARBA00004123"/>
    </source>
</evidence>
<gene>
    <name evidence="6" type="primary">LOC108569288</name>
</gene>
<dbReference type="InterPro" id="IPR021827">
    <property type="entry name" value="Nup186/Nup192/Nup205"/>
</dbReference>
<proteinExistence type="inferred from homology"/>
<comment type="similarity">
    <text evidence="2">Belongs to the NUP186/NUP192/NUP205 family.</text>
</comment>
<dbReference type="Pfam" id="PF11894">
    <property type="entry name" value="Nup192"/>
    <property type="match status" value="1"/>
</dbReference>
<protein>
    <submittedName>
        <fullName evidence="6">Nuclear pore complex protein Nup205</fullName>
    </submittedName>
</protein>
<dbReference type="PANTHER" id="PTHR31344">
    <property type="entry name" value="NUCLEAR PORE COMPLEX PROTEIN NUP205"/>
    <property type="match status" value="1"/>
</dbReference>
<name>A0ABM1NHH9_NICVS</name>
<evidence type="ECO:0000256" key="4">
    <source>
        <dbReference type="ARBA" id="ARBA00023242"/>
    </source>
</evidence>
<reference evidence="6" key="1">
    <citation type="submission" date="2025-08" db="UniProtKB">
        <authorList>
            <consortium name="RefSeq"/>
        </authorList>
    </citation>
    <scope>IDENTIFICATION</scope>
    <source>
        <tissue evidence="6">Whole Larva</tissue>
    </source>
</reference>
<keyword evidence="4" id="KW-0539">Nucleus</keyword>
<evidence type="ECO:0000256" key="3">
    <source>
        <dbReference type="ARBA" id="ARBA00022448"/>
    </source>
</evidence>
<dbReference type="Proteomes" id="UP000695000">
    <property type="component" value="Unplaced"/>
</dbReference>
<evidence type="ECO:0000313" key="6">
    <source>
        <dbReference type="RefSeq" id="XP_017786279.1"/>
    </source>
</evidence>
<evidence type="ECO:0000313" key="5">
    <source>
        <dbReference type="Proteomes" id="UP000695000"/>
    </source>
</evidence>
<sequence>MSDSKSEDLWNPYRDLYETVNKCLTDENRNPAIYNEFENVLRRNKQSFFSLINNLPKNAKSREELKKGMEEGISVKGIGHQVLSKELYQETIIISDMFDLNEYVALDLLCTAQIQMPYYPDLPRGLVAIALYYDGRKYLVSTLRMLIQARSGISWCINMPKQTQVFIDNMMDQLFENGLFNKIFDLLNKLDLTKEIDMLQSNLALGGPKHRKQITDTYTSIRVILADCIFLWSRQTGLNKQTTVTLINHLKNVKLEEEASGKLDKVNLYLIMALLNAIDLSILHSREDGEELVKKLPILSETDYINTILNELMPNKSKWACEGLQAVAVFAFAVCLSSLRLVPQGQQLQNAIDYEDEFVDSAIVSKVFEFICHTIMENDLFYEEEMIYRRMHFLFCDFIVQMYPKVKELRIKADETARTIQAYVHEGMELPGIIPRYFENLLLAIAKMYGKDPHNLKLMLEYWCPTDSTQNQSHYRAHPRSVSLFKFVRLAGDMLPPSLFVSYLTMLTSLSNCQQAARNCFNMLKQTSGFNNNFTWDHFFMSFNQYYSNLKQDAPSGNDTVYRHSRMYHKGITPQEIEGLHAVLMLMKEVATHDDFSRLALCEHPGWAPLSVLLGLISCSIPIPLKADLLAVLAALCKSPEIASQMWNNLEASQILVTIPTTSSYQPRGIQTELDEVESRIEEYPLTRAWLVLMDVLTDSGIPRTLGAGPRQPGFDPYLTFMINSVFLKFNSRSYKNQTEKWQVAALCLKLFSKFLSQYEPAAGDFPNVSKPNECNSPPGFHLMLQLHTKSELLNALLYIINEGNRLYDMCISFPGEKHIGEATLYVFKIIERSLILQPTFFQLLTTSNYNVLLVNMNKLLLTINPRSGRPDHILNIMKYLRYQDCVPAQSLLAVKILILLTSSALTHTQIMNILLSNTDLDKTIRNGFVDCLDQTTDEENEAIALTKKSILCLLKQCLNYNSPNLSHFLLGFDLQKNVSKTQFQLPGVMKFPRTCIHSLLTILRQTVYNGYESDTALVESAYHMIYCLCSNTKTADPVLRFLRTQPNFFKDHINYCVRHYNEGIHQLNQLSWILKTLAIELRIACCTKQIVHLKQLTTLLVGLPNDQIMQSDSYSLIQKVNESSMSNYSMSIDRLKHDNFLVKLIKDFDFNVPEVIAPQWGFFEHNSLENYLASCQTEGSPKLIDIKRLHRNLIEEITSAQGSTALGQRQAMIDEIQKVLLHAVNINNNRKTAVGIAKFVDGWRQVVQVLITYLPNEIISAKEQVLLQLYLLENILQKAVKVMLLPEVAKYLSSTVALLLDNLRKCHIREEKIDNALSKDFEKDTHKSMLELNISSMKGIISYIIEWIIVSDSKSQKLRINLYGALAIFLQLINLAENKSESNVDDSMYVSRLDSSKYRIQDEITSIHVTSSILTVFTDKLIEVLCYDCTGGHDICKMLAMSCFGLLIGLNGNVSWISYAAGRGYLKHIVDGILKSDSDLRATLEPSPENIKAIYIYEAKMSFLLRIATTRVGSELLLEQKLLSVFASMKVFDFHPELSKHLQTDESEIFALPVETRYLQIWEPTLHLCNAILTSLGTENKTAVVQIMNFMLSHLDVIELVLRSGNCYLSLEGLKELSLLTSIIARTANNDLVNVMDIMDTPQDNSAHLLRIQKLMLNLIPKFVLSENNLRELLCDPSNEQVTYQTSERLSRALEINGNLQIYSRSIIKNHGIDHGSVGVVFQPNLNDALVGLNGNQRNKKYVDHVPSLGVVVHNLLNTVSYYHKEKATLNFLMRKRTEIPELGTVDLKEYAPQHSYDISMLREEALQSIVERLNMKKHDIDHCSLIIEHGLYIIWAHLDYYMLRAIPKANNYGLHISSSFNMDSTLASASEAVWKVSTDDISNLKQGLVSIFNDSFCRQLIETSRGRSESDIGLLEVLLRKIKRLIQFVPVK</sequence>